<gene>
    <name evidence="1" type="ORF">CPB84DRAFT_1667887</name>
</gene>
<comment type="caution">
    <text evidence="1">The sequence shown here is derived from an EMBL/GenBank/DDBJ whole genome shotgun (WGS) entry which is preliminary data.</text>
</comment>
<evidence type="ECO:0000313" key="1">
    <source>
        <dbReference type="EMBL" id="KAF8886887.1"/>
    </source>
</evidence>
<accession>A0A9P5TK13</accession>
<feature type="non-terminal residue" evidence="1">
    <location>
        <position position="1"/>
    </location>
</feature>
<evidence type="ECO:0000313" key="2">
    <source>
        <dbReference type="Proteomes" id="UP000724874"/>
    </source>
</evidence>
<organism evidence="1 2">
    <name type="scientific">Gymnopilus junonius</name>
    <name type="common">Spectacular rustgill mushroom</name>
    <name type="synonym">Gymnopilus spectabilis subsp. junonius</name>
    <dbReference type="NCBI Taxonomy" id="109634"/>
    <lineage>
        <taxon>Eukaryota</taxon>
        <taxon>Fungi</taxon>
        <taxon>Dikarya</taxon>
        <taxon>Basidiomycota</taxon>
        <taxon>Agaricomycotina</taxon>
        <taxon>Agaricomycetes</taxon>
        <taxon>Agaricomycetidae</taxon>
        <taxon>Agaricales</taxon>
        <taxon>Agaricineae</taxon>
        <taxon>Hymenogastraceae</taxon>
        <taxon>Gymnopilus</taxon>
    </lineage>
</organism>
<dbReference type="AlphaFoldDB" id="A0A9P5TK13"/>
<sequence length="160" mass="17865">TMEVLGILPIPESICVGSAMQPHDAAFDQCQKHSFLDRVQGTHKPILPIHTSTEKKLFHDLMNSNSAFSSISGEPWWEIAVKDWNLRADGIDDISYKLIEQLKAYYTKWKSISHIKETLSLSAEVRGPLSLIIHDPSCSTKAPTVPYQPLCPHSISQGLL</sequence>
<protein>
    <submittedName>
        <fullName evidence="1">Uncharacterized protein</fullName>
    </submittedName>
</protein>
<proteinExistence type="predicted"/>
<feature type="non-terminal residue" evidence="1">
    <location>
        <position position="160"/>
    </location>
</feature>
<reference evidence="1" key="1">
    <citation type="submission" date="2020-11" db="EMBL/GenBank/DDBJ databases">
        <authorList>
            <consortium name="DOE Joint Genome Institute"/>
            <person name="Ahrendt S."/>
            <person name="Riley R."/>
            <person name="Andreopoulos W."/>
            <person name="LaButti K."/>
            <person name="Pangilinan J."/>
            <person name="Ruiz-duenas F.J."/>
            <person name="Barrasa J.M."/>
            <person name="Sanchez-Garcia M."/>
            <person name="Camarero S."/>
            <person name="Miyauchi S."/>
            <person name="Serrano A."/>
            <person name="Linde D."/>
            <person name="Babiker R."/>
            <person name="Drula E."/>
            <person name="Ayuso-Fernandez I."/>
            <person name="Pacheco R."/>
            <person name="Padilla G."/>
            <person name="Ferreira P."/>
            <person name="Barriuso J."/>
            <person name="Kellner H."/>
            <person name="Castanera R."/>
            <person name="Alfaro M."/>
            <person name="Ramirez L."/>
            <person name="Pisabarro A.G."/>
            <person name="Kuo A."/>
            <person name="Tritt A."/>
            <person name="Lipzen A."/>
            <person name="He G."/>
            <person name="Yan M."/>
            <person name="Ng V."/>
            <person name="Cullen D."/>
            <person name="Martin F."/>
            <person name="Rosso M.-N."/>
            <person name="Henrissat B."/>
            <person name="Hibbett D."/>
            <person name="Martinez A.T."/>
            <person name="Grigoriev I.V."/>
        </authorList>
    </citation>
    <scope>NUCLEOTIDE SEQUENCE</scope>
    <source>
        <strain evidence="1">AH 44721</strain>
    </source>
</reference>
<dbReference type="OrthoDB" id="1920326at2759"/>
<dbReference type="EMBL" id="JADNYJ010000093">
    <property type="protein sequence ID" value="KAF8886887.1"/>
    <property type="molecule type" value="Genomic_DNA"/>
</dbReference>
<name>A0A9P5TK13_GYMJU</name>
<keyword evidence="2" id="KW-1185">Reference proteome</keyword>
<dbReference type="Proteomes" id="UP000724874">
    <property type="component" value="Unassembled WGS sequence"/>
</dbReference>